<dbReference type="Proteomes" id="UP001281614">
    <property type="component" value="Unassembled WGS sequence"/>
</dbReference>
<dbReference type="InterPro" id="IPR036396">
    <property type="entry name" value="Cyt_P450_sf"/>
</dbReference>
<dbReference type="PRINTS" id="PR00465">
    <property type="entry name" value="EP450IV"/>
</dbReference>
<evidence type="ECO:0000256" key="2">
    <source>
        <dbReference type="ARBA" id="ARBA00010617"/>
    </source>
</evidence>
<dbReference type="PANTHER" id="PTHR24305:SF232">
    <property type="entry name" value="P450, PUTATIVE (EUROFUNG)-RELATED"/>
    <property type="match status" value="1"/>
</dbReference>
<sequence>MSHVNMSQSAHLVEEAGPLSKRYGFILLTIGLSAWLLYSLYQKALPKPIKGIPYNPESTKRIMGDLPDLASTVARTGDLSAWLVGRAAQFDSPVVQIFLRPLSPPIVLLSDFREAQDMCMRRKEFDRSKILRDLFKGPAPNHQITMVTGDEWKANRRLLQDLMSPPFLQNVAAPAIYANVVNLISLWTEKTRIAEGRPFDIYQDIFYTALDAVTAFSFGEQFQHNATKPVADLIRDLSEAQVARLRDGVSMDDAVKFPTVEPDEVIRSILDVSINIERLHGSPWPVLKWSIIEKLPPLNKTMRVKNDFIVRELNKATARQNASGGDDTWVRSAVDLMVQRERKIAEEEKKISNHLAPNMKDELFGVLTGGHDTTSTTMLWALKYLTDYPQIQTKLRNAMEEGFSAAYAEKRNLRIEEIMQINVPYLYATMEEVLRCAGTAPLVEREAMEDTILLGYHIPKGTMVFSLGKGASIVTPAFEIDDTKRNETYHLAAKNRGKIPNWDPADVDVFSPERWLVPVTTQGEKDQVNGTGPGYEFDSSAGPQIAFGMGRRSCFGRRLAYVELRILLSLIVWNFELLKCSEDLSGYEAKDGVTHKPLKNYVRLRKVERK</sequence>
<evidence type="ECO:0000313" key="9">
    <source>
        <dbReference type="EMBL" id="KAK2730270.1"/>
    </source>
</evidence>
<gene>
    <name evidence="9" type="ORF">CKAH01_09656</name>
</gene>
<comment type="caution">
    <text evidence="9">The sequence shown here is derived from an EMBL/GenBank/DDBJ whole genome shotgun (WGS) entry which is preliminary data.</text>
</comment>
<dbReference type="GO" id="GO:0005506">
    <property type="term" value="F:iron ion binding"/>
    <property type="evidence" value="ECO:0007669"/>
    <property type="project" value="InterPro"/>
</dbReference>
<name>A0AAD9XZI1_COLKA</name>
<organism evidence="9 10">
    <name type="scientific">Colletotrichum kahawae</name>
    <name type="common">Coffee berry disease fungus</name>
    <dbReference type="NCBI Taxonomy" id="34407"/>
    <lineage>
        <taxon>Eukaryota</taxon>
        <taxon>Fungi</taxon>
        <taxon>Dikarya</taxon>
        <taxon>Ascomycota</taxon>
        <taxon>Pezizomycotina</taxon>
        <taxon>Sordariomycetes</taxon>
        <taxon>Hypocreomycetidae</taxon>
        <taxon>Glomerellales</taxon>
        <taxon>Glomerellaceae</taxon>
        <taxon>Colletotrichum</taxon>
        <taxon>Colletotrichum gloeosporioides species complex</taxon>
    </lineage>
</organism>
<evidence type="ECO:0000313" key="10">
    <source>
        <dbReference type="Proteomes" id="UP001281614"/>
    </source>
</evidence>
<feature type="binding site" description="axial binding residue" evidence="7">
    <location>
        <position position="554"/>
    </location>
    <ligand>
        <name>heme</name>
        <dbReference type="ChEBI" id="CHEBI:30413"/>
    </ligand>
    <ligandPart>
        <name>Fe</name>
        <dbReference type="ChEBI" id="CHEBI:18248"/>
    </ligandPart>
</feature>
<comment type="cofactor">
    <cofactor evidence="1 7">
        <name>heme</name>
        <dbReference type="ChEBI" id="CHEBI:30413"/>
    </cofactor>
</comment>
<protein>
    <submittedName>
        <fullName evidence="9">Cytochrome p450 monooxygenase</fullName>
    </submittedName>
</protein>
<dbReference type="GO" id="GO:0016705">
    <property type="term" value="F:oxidoreductase activity, acting on paired donors, with incorporation or reduction of molecular oxygen"/>
    <property type="evidence" value="ECO:0007669"/>
    <property type="project" value="InterPro"/>
</dbReference>
<dbReference type="PROSITE" id="PS00086">
    <property type="entry name" value="CYTOCHROME_P450"/>
    <property type="match status" value="1"/>
</dbReference>
<proteinExistence type="inferred from homology"/>
<evidence type="ECO:0000256" key="3">
    <source>
        <dbReference type="ARBA" id="ARBA00022617"/>
    </source>
</evidence>
<comment type="similarity">
    <text evidence="2 8">Belongs to the cytochrome P450 family.</text>
</comment>
<evidence type="ECO:0000256" key="8">
    <source>
        <dbReference type="RuleBase" id="RU000461"/>
    </source>
</evidence>
<keyword evidence="5 7" id="KW-0408">Iron</keyword>
<reference evidence="9" key="1">
    <citation type="submission" date="2023-02" db="EMBL/GenBank/DDBJ databases">
        <title>Colletotrichum kahawae CIFC_Que2 genome sequencing and assembly.</title>
        <authorList>
            <person name="Baroncelli R."/>
        </authorList>
    </citation>
    <scope>NUCLEOTIDE SEQUENCE</scope>
    <source>
        <strain evidence="9">CIFC_Que2</strain>
    </source>
</reference>
<dbReference type="Gene3D" id="1.10.630.10">
    <property type="entry name" value="Cytochrome P450"/>
    <property type="match status" value="1"/>
</dbReference>
<keyword evidence="8" id="KW-0560">Oxidoreductase</keyword>
<dbReference type="GO" id="GO:0020037">
    <property type="term" value="F:heme binding"/>
    <property type="evidence" value="ECO:0007669"/>
    <property type="project" value="InterPro"/>
</dbReference>
<dbReference type="EMBL" id="VYYT01000688">
    <property type="protein sequence ID" value="KAK2730270.1"/>
    <property type="molecule type" value="Genomic_DNA"/>
</dbReference>
<dbReference type="GO" id="GO:0004497">
    <property type="term" value="F:monooxygenase activity"/>
    <property type="evidence" value="ECO:0007669"/>
    <property type="project" value="UniProtKB-KW"/>
</dbReference>
<dbReference type="InterPro" id="IPR002403">
    <property type="entry name" value="Cyt_P450_E_grp-IV"/>
</dbReference>
<evidence type="ECO:0000256" key="5">
    <source>
        <dbReference type="ARBA" id="ARBA00023004"/>
    </source>
</evidence>
<dbReference type="InterPro" id="IPR017972">
    <property type="entry name" value="Cyt_P450_CS"/>
</dbReference>
<evidence type="ECO:0000256" key="1">
    <source>
        <dbReference type="ARBA" id="ARBA00001971"/>
    </source>
</evidence>
<dbReference type="InterPro" id="IPR001128">
    <property type="entry name" value="Cyt_P450"/>
</dbReference>
<evidence type="ECO:0000256" key="4">
    <source>
        <dbReference type="ARBA" id="ARBA00022723"/>
    </source>
</evidence>
<evidence type="ECO:0000256" key="7">
    <source>
        <dbReference type="PIRSR" id="PIRSR602403-1"/>
    </source>
</evidence>
<dbReference type="SUPFAM" id="SSF48264">
    <property type="entry name" value="Cytochrome P450"/>
    <property type="match status" value="1"/>
</dbReference>
<evidence type="ECO:0000256" key="6">
    <source>
        <dbReference type="ARBA" id="ARBA00023033"/>
    </source>
</evidence>
<dbReference type="AlphaFoldDB" id="A0AAD9XZI1"/>
<dbReference type="InterPro" id="IPR050121">
    <property type="entry name" value="Cytochrome_P450_monoxygenase"/>
</dbReference>
<accession>A0AAD9XZI1</accession>
<keyword evidence="4 7" id="KW-0479">Metal-binding</keyword>
<dbReference type="PRINTS" id="PR00385">
    <property type="entry name" value="P450"/>
</dbReference>
<dbReference type="PANTHER" id="PTHR24305">
    <property type="entry name" value="CYTOCHROME P450"/>
    <property type="match status" value="1"/>
</dbReference>
<keyword evidence="6 8" id="KW-0503">Monooxygenase</keyword>
<keyword evidence="3 7" id="KW-0349">Heme</keyword>
<keyword evidence="10" id="KW-1185">Reference proteome</keyword>
<dbReference type="Pfam" id="PF00067">
    <property type="entry name" value="p450"/>
    <property type="match status" value="2"/>
</dbReference>